<dbReference type="Proteomes" id="UP000756346">
    <property type="component" value="Unassembled WGS sequence"/>
</dbReference>
<evidence type="ECO:0000259" key="7">
    <source>
        <dbReference type="PROSITE" id="PS50048"/>
    </source>
</evidence>
<reference evidence="8" key="1">
    <citation type="journal article" date="2021" name="Nat. Commun.">
        <title>Genetic determinants of endophytism in the Arabidopsis root mycobiome.</title>
        <authorList>
            <person name="Mesny F."/>
            <person name="Miyauchi S."/>
            <person name="Thiergart T."/>
            <person name="Pickel B."/>
            <person name="Atanasova L."/>
            <person name="Karlsson M."/>
            <person name="Huettel B."/>
            <person name="Barry K.W."/>
            <person name="Haridas S."/>
            <person name="Chen C."/>
            <person name="Bauer D."/>
            <person name="Andreopoulos W."/>
            <person name="Pangilinan J."/>
            <person name="LaButti K."/>
            <person name="Riley R."/>
            <person name="Lipzen A."/>
            <person name="Clum A."/>
            <person name="Drula E."/>
            <person name="Henrissat B."/>
            <person name="Kohler A."/>
            <person name="Grigoriev I.V."/>
            <person name="Martin F.M."/>
            <person name="Hacquard S."/>
        </authorList>
    </citation>
    <scope>NUCLEOTIDE SEQUENCE</scope>
    <source>
        <strain evidence="8">MPI-CAGE-CH-0230</strain>
    </source>
</reference>
<accession>A0A9P8XWC8</accession>
<dbReference type="InterPro" id="IPR036864">
    <property type="entry name" value="Zn2-C6_fun-type_DNA-bd_sf"/>
</dbReference>
<dbReference type="SMART" id="SM00066">
    <property type="entry name" value="GAL4"/>
    <property type="match status" value="1"/>
</dbReference>
<dbReference type="PANTHER" id="PTHR36206">
    <property type="entry name" value="ASPERCRYPTIN BIOSYNTHESIS CLUSTER-SPECIFIC TRANSCRIPTION REGULATOR ATNN-RELATED"/>
    <property type="match status" value="1"/>
</dbReference>
<evidence type="ECO:0000313" key="9">
    <source>
        <dbReference type="Proteomes" id="UP000756346"/>
    </source>
</evidence>
<evidence type="ECO:0000256" key="6">
    <source>
        <dbReference type="ARBA" id="ARBA00023242"/>
    </source>
</evidence>
<dbReference type="GO" id="GO:0000981">
    <property type="term" value="F:DNA-binding transcription factor activity, RNA polymerase II-specific"/>
    <property type="evidence" value="ECO:0007669"/>
    <property type="project" value="InterPro"/>
</dbReference>
<dbReference type="SUPFAM" id="SSF57701">
    <property type="entry name" value="Zn2/Cys6 DNA-binding domain"/>
    <property type="match status" value="1"/>
</dbReference>
<dbReference type="Gene3D" id="4.10.240.10">
    <property type="entry name" value="Zn(2)-C6 fungal-type DNA-binding domain"/>
    <property type="match status" value="1"/>
</dbReference>
<dbReference type="RefSeq" id="XP_046007565.1">
    <property type="nucleotide sequence ID" value="XM_046159522.1"/>
</dbReference>
<gene>
    <name evidence="8" type="ORF">B0I36DRAFT_367780</name>
</gene>
<keyword evidence="4" id="KW-0238">DNA-binding</keyword>
<keyword evidence="5" id="KW-0804">Transcription</keyword>
<keyword evidence="6" id="KW-0539">Nucleus</keyword>
<dbReference type="InterPro" id="IPR052360">
    <property type="entry name" value="Transcr_Regulatory_Proteins"/>
</dbReference>
<dbReference type="AlphaFoldDB" id="A0A9P8XWC8"/>
<feature type="domain" description="Zn(2)-C6 fungal-type" evidence="7">
    <location>
        <begin position="33"/>
        <end position="63"/>
    </location>
</feature>
<dbReference type="GO" id="GO:0003677">
    <property type="term" value="F:DNA binding"/>
    <property type="evidence" value="ECO:0007669"/>
    <property type="project" value="UniProtKB-KW"/>
</dbReference>
<dbReference type="OrthoDB" id="1919336at2759"/>
<evidence type="ECO:0000256" key="4">
    <source>
        <dbReference type="ARBA" id="ARBA00023125"/>
    </source>
</evidence>
<dbReference type="PROSITE" id="PS50048">
    <property type="entry name" value="ZN2_CY6_FUNGAL_2"/>
    <property type="match status" value="1"/>
</dbReference>
<keyword evidence="1" id="KW-0479">Metal-binding</keyword>
<evidence type="ECO:0000256" key="3">
    <source>
        <dbReference type="ARBA" id="ARBA00023015"/>
    </source>
</evidence>
<dbReference type="EMBL" id="JAGTJQ010000010">
    <property type="protein sequence ID" value="KAH7021364.1"/>
    <property type="molecule type" value="Genomic_DNA"/>
</dbReference>
<keyword evidence="9" id="KW-1185">Reference proteome</keyword>
<keyword evidence="2" id="KW-0862">Zinc</keyword>
<dbReference type="GO" id="GO:0008270">
    <property type="term" value="F:zinc ion binding"/>
    <property type="evidence" value="ECO:0007669"/>
    <property type="project" value="InterPro"/>
</dbReference>
<dbReference type="CDD" id="cd00067">
    <property type="entry name" value="GAL4"/>
    <property type="match status" value="1"/>
</dbReference>
<evidence type="ECO:0000313" key="8">
    <source>
        <dbReference type="EMBL" id="KAH7021364.1"/>
    </source>
</evidence>
<dbReference type="PANTHER" id="PTHR36206:SF12">
    <property type="entry name" value="ASPERCRYPTIN BIOSYNTHESIS CLUSTER-SPECIFIC TRANSCRIPTION REGULATOR ATNN-RELATED"/>
    <property type="match status" value="1"/>
</dbReference>
<dbReference type="InterPro" id="IPR001138">
    <property type="entry name" value="Zn2Cys6_DnaBD"/>
</dbReference>
<keyword evidence="3" id="KW-0805">Transcription regulation</keyword>
<evidence type="ECO:0000256" key="1">
    <source>
        <dbReference type="ARBA" id="ARBA00022723"/>
    </source>
</evidence>
<evidence type="ECO:0000256" key="2">
    <source>
        <dbReference type="ARBA" id="ARBA00022833"/>
    </source>
</evidence>
<dbReference type="Pfam" id="PF00172">
    <property type="entry name" value="Zn_clus"/>
    <property type="match status" value="1"/>
</dbReference>
<organism evidence="8 9">
    <name type="scientific">Microdochium trichocladiopsis</name>
    <dbReference type="NCBI Taxonomy" id="1682393"/>
    <lineage>
        <taxon>Eukaryota</taxon>
        <taxon>Fungi</taxon>
        <taxon>Dikarya</taxon>
        <taxon>Ascomycota</taxon>
        <taxon>Pezizomycotina</taxon>
        <taxon>Sordariomycetes</taxon>
        <taxon>Xylariomycetidae</taxon>
        <taxon>Xylariales</taxon>
        <taxon>Microdochiaceae</taxon>
        <taxon>Microdochium</taxon>
    </lineage>
</organism>
<dbReference type="PROSITE" id="PS00463">
    <property type="entry name" value="ZN2_CY6_FUNGAL_1"/>
    <property type="match status" value="1"/>
</dbReference>
<name>A0A9P8XWC8_9PEZI</name>
<dbReference type="GeneID" id="70189068"/>
<sequence length="612" mass="68400">MTPQVAVRPALSPCPQGGKVKNKRASAPKVKTGCRSCKASHIKCDEQKPTCGRCDRREIACIYPLLYSRRDGIAVGSQRPLQAILPAQHNIQLVRYREPSVTCLTPREAQYYDNFRHRVICHLAHGESDFWHRTVLRESIHDECVRSAVIALGALARAQEHHVSHNTPREVSRLPLQKIRLETIENRSLGPNHYYHALSHYTDALGIFRRRLTSPEKHTPRAILIATTLLASFEFLQGNTSSLDQLAAYTLSLLSGKLMQGIFGTRTLSDSAIAAQTDDDGVREAEAVLVRICLFNAAFSPLYPKIRQAVSQLPVPSFSEPHPPDLGTPCDVFARLSLEYLTLVSVWHFRVLTGVRMDPGKSHSVHYDHDAIHALATPEVWWTRHFEEQAEIMLLLEEWRAAFTQRLALQPLTDSDRQTCNRILSAINTCLYTVSTVFDFSTGTWDFNEAATGELLAQTEAVCASFAACSEGNFDAIRMTSGRFQPPHGAPAGLQDQSRIAGGSIYVVATIAQDCRHRTLRRRALDLFTLMVTTSSHWEIRAHYLGIKALFEAEEENRDPVTGMIPLDGQWDWVGGSWSDDYSEFYVVLVSKVGVLDGTGRQKIVTMQAISS</sequence>
<protein>
    <recommendedName>
        <fullName evidence="7">Zn(2)-C6 fungal-type domain-containing protein</fullName>
    </recommendedName>
</protein>
<comment type="caution">
    <text evidence="8">The sequence shown here is derived from an EMBL/GenBank/DDBJ whole genome shotgun (WGS) entry which is preliminary data.</text>
</comment>
<evidence type="ECO:0000256" key="5">
    <source>
        <dbReference type="ARBA" id="ARBA00023163"/>
    </source>
</evidence>
<dbReference type="PRINTS" id="PR00755">
    <property type="entry name" value="AFLATOXINBRP"/>
</dbReference>
<proteinExistence type="predicted"/>